<keyword evidence="1" id="KW-0227">DNA damage</keyword>
<evidence type="ECO:0000256" key="1">
    <source>
        <dbReference type="ARBA" id="ARBA00022763"/>
    </source>
</evidence>
<dbReference type="AlphaFoldDB" id="A0A969W6G3"/>
<accession>A0A969W6G3</accession>
<evidence type="ECO:0000313" key="2">
    <source>
        <dbReference type="EMBL" id="NKF21282.1"/>
    </source>
</evidence>
<dbReference type="Proteomes" id="UP000653472">
    <property type="component" value="Unassembled WGS sequence"/>
</dbReference>
<dbReference type="GO" id="GO:0006281">
    <property type="term" value="P:DNA repair"/>
    <property type="evidence" value="ECO:0007669"/>
    <property type="project" value="TreeGrafter"/>
</dbReference>
<reference evidence="2" key="1">
    <citation type="submission" date="2020-03" db="EMBL/GenBank/DDBJ databases">
        <title>Solimonas marina sp. nov., isolated from deep seawater of the Pacific Ocean.</title>
        <authorList>
            <person name="Liu X."/>
            <person name="Lai Q."/>
            <person name="Sun F."/>
            <person name="Gai Y."/>
            <person name="Li G."/>
            <person name="Shao Z."/>
        </authorList>
    </citation>
    <scope>NUCLEOTIDE SEQUENCE</scope>
    <source>
        <strain evidence="2">C16B3</strain>
    </source>
</reference>
<name>A0A969W6G3_9GAMM</name>
<keyword evidence="3" id="KW-1185">Reference proteome</keyword>
<sequence>MLWLCLYFPRLPAEALGLDDPLAVVTEQRGASRWLITDAAGIAAGTPLATALSLQPQLRAQARHVKAERAALLRLAHWIYRYGSPVHSELREAADVGGIPQALLWVEIAASLRLFGSYAALHAQLCADLEAFPQAASLAVAPTRAAAALFAVAGEPLRIRGDAALQRHLAAVPVARLPWPQAQRQALHGVGLRRLGDLYALPRAAFARRFGAARLRELDQLCGRAPEPAEVIVPPPHFQRRFELAAEVDHVEALLFPLRRLAIELQHWLRARDVGLRELRLVCTHAQRRRSSFTLRFGDAHRDGQRMLAALRERLGREPLSAPVRTLELHADEIAAADVPQGDLFAAADTGGEWTRALERIAARLGETAVWTPAPHADHRPEYAMRRASDVHDAADDARERPLWLLKKPLALPQAPPVTALPERLEGGWWGGADARRDYFAVDWRGARLWVYRDLKTEAWFVHGLWA</sequence>
<dbReference type="InterPro" id="IPR043502">
    <property type="entry name" value="DNA/RNA_pol_sf"/>
</dbReference>
<dbReference type="InterPro" id="IPR050356">
    <property type="entry name" value="SulA_CellDiv_inhibitor"/>
</dbReference>
<dbReference type="CDD" id="cd03468">
    <property type="entry name" value="PolY_like"/>
    <property type="match status" value="1"/>
</dbReference>
<gene>
    <name evidence="2" type="ORF">G7Y82_03055</name>
</gene>
<dbReference type="RefSeq" id="WP_168146511.1">
    <property type="nucleotide sequence ID" value="NZ_JAAVXB010000001.1"/>
</dbReference>
<organism evidence="2 3">
    <name type="scientific">Solimonas marina</name>
    <dbReference type="NCBI Taxonomy" id="2714601"/>
    <lineage>
        <taxon>Bacteria</taxon>
        <taxon>Pseudomonadati</taxon>
        <taxon>Pseudomonadota</taxon>
        <taxon>Gammaproteobacteria</taxon>
        <taxon>Nevskiales</taxon>
        <taxon>Nevskiaceae</taxon>
        <taxon>Solimonas</taxon>
    </lineage>
</organism>
<proteinExistence type="predicted"/>
<dbReference type="SUPFAM" id="SSF56672">
    <property type="entry name" value="DNA/RNA polymerases"/>
    <property type="match status" value="1"/>
</dbReference>
<protein>
    <submittedName>
        <fullName evidence="2">DNA polymerase Y family protein</fullName>
    </submittedName>
</protein>
<dbReference type="EMBL" id="JAAVXB010000001">
    <property type="protein sequence ID" value="NKF21282.1"/>
    <property type="molecule type" value="Genomic_DNA"/>
</dbReference>
<evidence type="ECO:0000313" key="3">
    <source>
        <dbReference type="Proteomes" id="UP000653472"/>
    </source>
</evidence>
<dbReference type="PANTHER" id="PTHR35369">
    <property type="entry name" value="BLR3025 PROTEIN-RELATED"/>
    <property type="match status" value="1"/>
</dbReference>
<comment type="caution">
    <text evidence="2">The sequence shown here is derived from an EMBL/GenBank/DDBJ whole genome shotgun (WGS) entry which is preliminary data.</text>
</comment>
<dbReference type="PANTHER" id="PTHR35369:SF2">
    <property type="entry name" value="BLR3025 PROTEIN"/>
    <property type="match status" value="1"/>
</dbReference>